<dbReference type="Gene3D" id="3.90.550.20">
    <property type="match status" value="1"/>
</dbReference>
<accession>A0A7S0LRF0</accession>
<dbReference type="EMBL" id="HBEY01046276">
    <property type="protein sequence ID" value="CAD8618800.1"/>
    <property type="molecule type" value="Transcribed_RNA"/>
</dbReference>
<dbReference type="PANTHER" id="PTHR46781:SF5">
    <property type="entry name" value="ALPHA 1,4-GLYCOSYLTRANSFERASE FAMILY PROTEIN"/>
    <property type="match status" value="1"/>
</dbReference>
<sequence length="361" mass="40409">MPPPLRRRAGCWIAVRIARLATVSTVGVLIVRTLIWPWRTRGRVSCVHAPASWTRLDGTTMRAMARGKPPAEPSFLMLWSTNSSSFGLVPRRAIESVFYHHPRATLCVFSNTLPPDFFAMLNAAGYAARVQPYNLTQILEGTPAAPWLARVSEWQSGPYFFSHVTDALRLALLYREGGVYLDSDVLLVRPLRLAGVPSTLSSPPLERGASSTLHNSIGIEAFEGSWFPRPVLNGAILVFDAGSPFLWNAMHELATSYDPRLWGWNGPELLTRVYFQCAFEGDSAVQIEPPEAFYPIYWGDVNVYAGGEQLERHALAWTTIQRHAYTAHLWNQKTATLSAHPRSLLHRLLHQWVVLPSWSAV</sequence>
<proteinExistence type="predicted"/>
<dbReference type="SUPFAM" id="SSF53448">
    <property type="entry name" value="Nucleotide-diphospho-sugar transferases"/>
    <property type="match status" value="1"/>
</dbReference>
<organism evidence="2">
    <name type="scientific">Coccolithus braarudii</name>
    <dbReference type="NCBI Taxonomy" id="221442"/>
    <lineage>
        <taxon>Eukaryota</taxon>
        <taxon>Haptista</taxon>
        <taxon>Haptophyta</taxon>
        <taxon>Prymnesiophyceae</taxon>
        <taxon>Coccolithales</taxon>
        <taxon>Coccolithaceae</taxon>
        <taxon>Coccolithus</taxon>
    </lineage>
</organism>
<evidence type="ECO:0000259" key="1">
    <source>
        <dbReference type="Pfam" id="PF04572"/>
    </source>
</evidence>
<dbReference type="AlphaFoldDB" id="A0A7S0LRF0"/>
<dbReference type="Pfam" id="PF04488">
    <property type="entry name" value="Gly_transf_sug"/>
    <property type="match status" value="1"/>
</dbReference>
<gene>
    <name evidence="2" type="ORF">CPEL01642_LOCUS22181</name>
</gene>
<dbReference type="InterPro" id="IPR007577">
    <property type="entry name" value="GlycoTrfase_DXD_sugar-bd_CS"/>
</dbReference>
<dbReference type="InterPro" id="IPR007652">
    <property type="entry name" value="A1-4-GlycosylTfrase_dom"/>
</dbReference>
<dbReference type="PANTHER" id="PTHR46781">
    <property type="entry name" value="ALPHA 1,4-GLYCOSYLTRANSFERASE FAMILY PROTEIN"/>
    <property type="match status" value="1"/>
</dbReference>
<reference evidence="2" key="1">
    <citation type="submission" date="2021-01" db="EMBL/GenBank/DDBJ databases">
        <authorList>
            <person name="Corre E."/>
            <person name="Pelletier E."/>
            <person name="Niang G."/>
            <person name="Scheremetjew M."/>
            <person name="Finn R."/>
            <person name="Kale V."/>
            <person name="Holt S."/>
            <person name="Cochrane G."/>
            <person name="Meng A."/>
            <person name="Brown T."/>
            <person name="Cohen L."/>
        </authorList>
    </citation>
    <scope>NUCLEOTIDE SEQUENCE</scope>
    <source>
        <strain evidence="2">PLY182g</strain>
    </source>
</reference>
<dbReference type="Pfam" id="PF04572">
    <property type="entry name" value="Gb3_synth"/>
    <property type="match status" value="1"/>
</dbReference>
<feature type="domain" description="Alpha 1,4-glycosyltransferase" evidence="1">
    <location>
        <begin position="239"/>
        <end position="350"/>
    </location>
</feature>
<protein>
    <recommendedName>
        <fullName evidence="1">Alpha 1,4-glycosyltransferase domain-containing protein</fullName>
    </recommendedName>
</protein>
<evidence type="ECO:0000313" key="2">
    <source>
        <dbReference type="EMBL" id="CAD8618800.1"/>
    </source>
</evidence>
<dbReference type="InterPro" id="IPR029044">
    <property type="entry name" value="Nucleotide-diphossugar_trans"/>
</dbReference>
<name>A0A7S0LRF0_9EUKA</name>
<dbReference type="InterPro" id="IPR044789">
    <property type="entry name" value="Put_A1-4-GlycosylTfrase_plant"/>
</dbReference>